<evidence type="ECO:0000259" key="10">
    <source>
        <dbReference type="Pfam" id="PF09430"/>
    </source>
</evidence>
<dbReference type="EMBL" id="MCGT01000022">
    <property type="protein sequence ID" value="ORX50968.1"/>
    <property type="molecule type" value="Genomic_DNA"/>
</dbReference>
<keyword evidence="5 8" id="KW-1133">Transmembrane helix</keyword>
<keyword evidence="3 8" id="KW-0812">Transmembrane</keyword>
<evidence type="ECO:0000313" key="11">
    <source>
        <dbReference type="EMBL" id="ORX50968.1"/>
    </source>
</evidence>
<evidence type="ECO:0000256" key="3">
    <source>
        <dbReference type="ARBA" id="ARBA00022692"/>
    </source>
</evidence>
<dbReference type="AlphaFoldDB" id="A0A1X2GD20"/>
<evidence type="ECO:0000256" key="5">
    <source>
        <dbReference type="ARBA" id="ARBA00022989"/>
    </source>
</evidence>
<comment type="caution">
    <text evidence="11">The sequence shown here is derived from an EMBL/GenBank/DDBJ whole genome shotgun (WGS) entry which is preliminary data.</text>
</comment>
<evidence type="ECO:0000256" key="4">
    <source>
        <dbReference type="ARBA" id="ARBA00022729"/>
    </source>
</evidence>
<keyword evidence="6 8" id="KW-0472">Membrane</keyword>
<protein>
    <recommendedName>
        <fullName evidence="10">ER membrane protein complex subunit 7 beta-sandwich domain-containing protein</fullName>
    </recommendedName>
</protein>
<evidence type="ECO:0000256" key="9">
    <source>
        <dbReference type="SAM" id="SignalP"/>
    </source>
</evidence>
<dbReference type="SUPFAM" id="SSF49452">
    <property type="entry name" value="Starch-binding domain-like"/>
    <property type="match status" value="1"/>
</dbReference>
<feature type="compositionally biased region" description="Low complexity" evidence="7">
    <location>
        <begin position="194"/>
        <end position="206"/>
    </location>
</feature>
<evidence type="ECO:0000256" key="6">
    <source>
        <dbReference type="ARBA" id="ARBA00023136"/>
    </source>
</evidence>
<dbReference type="PANTHER" id="PTHR13605">
    <property type="entry name" value="ER MEMBRANE PROTEIN COMPLEX SUBUNIT 7"/>
    <property type="match status" value="1"/>
</dbReference>
<evidence type="ECO:0000256" key="8">
    <source>
        <dbReference type="SAM" id="Phobius"/>
    </source>
</evidence>
<dbReference type="GO" id="GO:0030246">
    <property type="term" value="F:carbohydrate binding"/>
    <property type="evidence" value="ECO:0007669"/>
    <property type="project" value="InterPro"/>
</dbReference>
<dbReference type="STRING" id="101127.A0A1X2GD20"/>
<gene>
    <name evidence="11" type="ORF">DM01DRAFT_1408949</name>
</gene>
<dbReference type="OrthoDB" id="27095at2759"/>
<keyword evidence="4 9" id="KW-0732">Signal</keyword>
<feature type="chain" id="PRO_5013389885" description="ER membrane protein complex subunit 7 beta-sandwich domain-containing protein" evidence="9">
    <location>
        <begin position="20"/>
        <end position="206"/>
    </location>
</feature>
<comment type="subcellular location">
    <subcellularLocation>
        <location evidence="1">Membrane</location>
        <topology evidence="1">Single-pass membrane protein</topology>
    </subcellularLocation>
</comment>
<evidence type="ECO:0000256" key="7">
    <source>
        <dbReference type="SAM" id="MobiDB-lite"/>
    </source>
</evidence>
<feature type="transmembrane region" description="Helical" evidence="8">
    <location>
        <begin position="143"/>
        <end position="161"/>
    </location>
</feature>
<reference evidence="11 12" key="1">
    <citation type="submission" date="2016-07" db="EMBL/GenBank/DDBJ databases">
        <title>Pervasive Adenine N6-methylation of Active Genes in Fungi.</title>
        <authorList>
            <consortium name="DOE Joint Genome Institute"/>
            <person name="Mondo S.J."/>
            <person name="Dannebaum R.O."/>
            <person name="Kuo R.C."/>
            <person name="Labutti K."/>
            <person name="Haridas S."/>
            <person name="Kuo A."/>
            <person name="Salamov A."/>
            <person name="Ahrendt S.R."/>
            <person name="Lipzen A."/>
            <person name="Sullivan W."/>
            <person name="Andreopoulos W.B."/>
            <person name="Clum A."/>
            <person name="Lindquist E."/>
            <person name="Daum C."/>
            <person name="Ramamoorthy G.K."/>
            <person name="Gryganskyi A."/>
            <person name="Culley D."/>
            <person name="Magnuson J.K."/>
            <person name="James T.Y."/>
            <person name="O'Malley M.A."/>
            <person name="Stajich J.E."/>
            <person name="Spatafora J.W."/>
            <person name="Visel A."/>
            <person name="Grigoriev I.V."/>
        </authorList>
    </citation>
    <scope>NUCLEOTIDE SEQUENCE [LARGE SCALE GENOMIC DNA]</scope>
    <source>
        <strain evidence="11 12">NRRL 3301</strain>
    </source>
</reference>
<sequence>MIGVFVYSILCVLMATAHAIRVEGNVATNGILADVRQLNPTTTVSLSGMHSTLILANGSFVFEQVPPGSYLLEVNSIDFIFSKLRVDVKEDGQVNGAYAGNGIGWDNTGYSVPYPFTFRARAHAEYFTEKQAFNMLAMFKNPMFLMIGFSAIMMFVMPKMMKNLDPEMMKELQDSQASTQNMMKEVPSLSQMFSQAQQQAKQRSQR</sequence>
<proteinExistence type="inferred from homology"/>
<dbReference type="Pfam" id="PF09430">
    <property type="entry name" value="EMC7_beta-sandw"/>
    <property type="match status" value="1"/>
</dbReference>
<comment type="similarity">
    <text evidence="2">Belongs to the EMC7 family.</text>
</comment>
<feature type="signal peptide" evidence="9">
    <location>
        <begin position="1"/>
        <end position="19"/>
    </location>
</feature>
<feature type="domain" description="ER membrane protein complex subunit 7 beta-sandwich" evidence="10">
    <location>
        <begin position="38"/>
        <end position="146"/>
    </location>
</feature>
<keyword evidence="12" id="KW-1185">Reference proteome</keyword>
<dbReference type="Gene3D" id="2.60.40.1120">
    <property type="entry name" value="Carboxypeptidase-like, regulatory domain"/>
    <property type="match status" value="1"/>
</dbReference>
<dbReference type="PANTHER" id="PTHR13605:SF4">
    <property type="entry name" value="ER MEMBRANE PROTEIN COMPLEX SUBUNIT 7"/>
    <property type="match status" value="1"/>
</dbReference>
<dbReference type="InterPro" id="IPR013784">
    <property type="entry name" value="Carb-bd-like_fold"/>
</dbReference>
<feature type="compositionally biased region" description="Polar residues" evidence="7">
    <location>
        <begin position="174"/>
        <end position="193"/>
    </location>
</feature>
<evidence type="ECO:0000256" key="1">
    <source>
        <dbReference type="ARBA" id="ARBA00004167"/>
    </source>
</evidence>
<organism evidence="11 12">
    <name type="scientific">Hesseltinella vesiculosa</name>
    <dbReference type="NCBI Taxonomy" id="101127"/>
    <lineage>
        <taxon>Eukaryota</taxon>
        <taxon>Fungi</taxon>
        <taxon>Fungi incertae sedis</taxon>
        <taxon>Mucoromycota</taxon>
        <taxon>Mucoromycotina</taxon>
        <taxon>Mucoromycetes</taxon>
        <taxon>Mucorales</taxon>
        <taxon>Cunninghamellaceae</taxon>
        <taxon>Hesseltinella</taxon>
    </lineage>
</organism>
<dbReference type="InterPro" id="IPR019008">
    <property type="entry name" value="Beta_sandwich_EMC7"/>
</dbReference>
<dbReference type="InterPro" id="IPR039163">
    <property type="entry name" value="EMC7"/>
</dbReference>
<accession>A0A1X2GD20</accession>
<dbReference type="Proteomes" id="UP000242146">
    <property type="component" value="Unassembled WGS sequence"/>
</dbReference>
<name>A0A1X2GD20_9FUNG</name>
<evidence type="ECO:0000313" key="12">
    <source>
        <dbReference type="Proteomes" id="UP000242146"/>
    </source>
</evidence>
<evidence type="ECO:0000256" key="2">
    <source>
        <dbReference type="ARBA" id="ARBA00008880"/>
    </source>
</evidence>
<dbReference type="GO" id="GO:0072546">
    <property type="term" value="C:EMC complex"/>
    <property type="evidence" value="ECO:0007669"/>
    <property type="project" value="TreeGrafter"/>
</dbReference>
<feature type="region of interest" description="Disordered" evidence="7">
    <location>
        <begin position="173"/>
        <end position="206"/>
    </location>
</feature>